<dbReference type="Gene3D" id="1.25.40.10">
    <property type="entry name" value="Tetratricopeptide repeat domain"/>
    <property type="match status" value="1"/>
</dbReference>
<dbReference type="InterPro" id="IPR019734">
    <property type="entry name" value="TPR_rpt"/>
</dbReference>
<dbReference type="SUPFAM" id="SSF48452">
    <property type="entry name" value="TPR-like"/>
    <property type="match status" value="1"/>
</dbReference>
<dbReference type="Proteomes" id="UP001065682">
    <property type="component" value="Unassembled WGS sequence"/>
</dbReference>
<organism evidence="2 3">
    <name type="scientific">Methanoculleus formosensis</name>
    <dbReference type="NCBI Taxonomy" id="2590886"/>
    <lineage>
        <taxon>Archaea</taxon>
        <taxon>Methanobacteriati</taxon>
        <taxon>Methanobacteriota</taxon>
        <taxon>Stenosarchaea group</taxon>
        <taxon>Methanomicrobia</taxon>
        <taxon>Methanomicrobiales</taxon>
        <taxon>Methanomicrobiaceae</taxon>
        <taxon>Methanoculleus</taxon>
    </lineage>
</organism>
<evidence type="ECO:0000256" key="1">
    <source>
        <dbReference type="PROSITE-ProRule" id="PRU00339"/>
    </source>
</evidence>
<dbReference type="InterPro" id="IPR011990">
    <property type="entry name" value="TPR-like_helical_dom_sf"/>
</dbReference>
<dbReference type="AlphaFoldDB" id="A0A9E4ZKR3"/>
<feature type="repeat" description="TPR" evidence="1">
    <location>
        <begin position="144"/>
        <end position="177"/>
    </location>
</feature>
<dbReference type="SMART" id="SM00028">
    <property type="entry name" value="TPR"/>
    <property type="match status" value="2"/>
</dbReference>
<reference evidence="2" key="1">
    <citation type="submission" date="2019-06" db="EMBL/GenBank/DDBJ databases">
        <title>Methanoculleus strain from Tamsui River, Taipei, Taiwan.</title>
        <authorList>
            <person name="You Y.-T."/>
            <person name="Chen S.-C."/>
            <person name="Lai S.-J."/>
            <person name="Lee Y.-C."/>
            <person name="Lai M.-C."/>
        </authorList>
    </citation>
    <scope>NUCLEOTIDE SEQUENCE</scope>
    <source>
        <strain evidence="2">Afa-1</strain>
    </source>
</reference>
<accession>A0A9E4ZKR3</accession>
<protein>
    <submittedName>
        <fullName evidence="2">Tetratricopeptide repeat protein</fullName>
    </submittedName>
</protein>
<proteinExistence type="predicted"/>
<keyword evidence="1" id="KW-0802">TPR repeat</keyword>
<evidence type="ECO:0000313" key="3">
    <source>
        <dbReference type="Proteomes" id="UP001065682"/>
    </source>
</evidence>
<dbReference type="RefSeq" id="WP_261597002.1">
    <property type="nucleotide sequence ID" value="NZ_VHLL01000002.1"/>
</dbReference>
<dbReference type="PROSITE" id="PS50005">
    <property type="entry name" value="TPR"/>
    <property type="match status" value="1"/>
</dbReference>
<gene>
    <name evidence="2" type="ORF">FKB36_05380</name>
</gene>
<comment type="caution">
    <text evidence="2">The sequence shown here is derived from an EMBL/GenBank/DDBJ whole genome shotgun (WGS) entry which is preliminary data.</text>
</comment>
<sequence length="327" mass="37923">MGLFDRLFKKGRVYEQPYSDEQHEALLDIQKRIPDAWVSEFTPSLDSIKSMERQAPTHWMYKHITDPHQYVYRSMSLRSSMLGEYDKTVSVCLDGLAQYPNDAYLLYMLGRTLCDIGRVTGDVTKVEEALSVLNQVLTTYPDFPDAYMERGSCHLIFKDLDSAENDYLRAIELESDESSKQDWIQTLKQIRAQRNQVYLGRGIKVFYFISPPLKDDKPLKEVGQLEIITKHFHPVYVSGHDKEKDGMWVKLFCPSAKFTLVNQMDQIEQIYSTIFNHVIDDAKAVFNRHGYKVQGYSLEVVYQLSPGESSDIIPMFELKTLQERVVD</sequence>
<name>A0A9E4ZKR3_9EURY</name>
<keyword evidence="3" id="KW-1185">Reference proteome</keyword>
<dbReference type="EMBL" id="VHLL01000002">
    <property type="protein sequence ID" value="MCT8336939.1"/>
    <property type="molecule type" value="Genomic_DNA"/>
</dbReference>
<evidence type="ECO:0000313" key="2">
    <source>
        <dbReference type="EMBL" id="MCT8336939.1"/>
    </source>
</evidence>